<protein>
    <submittedName>
        <fullName evidence="2">Fibronectin type III domain-containing protein</fullName>
    </submittedName>
</protein>
<dbReference type="Pfam" id="PF01551">
    <property type="entry name" value="Peptidase_M23"/>
    <property type="match status" value="1"/>
</dbReference>
<dbReference type="InterPro" id="IPR008964">
    <property type="entry name" value="Invasin/intimin_cell_adhesion"/>
</dbReference>
<evidence type="ECO:0000259" key="1">
    <source>
        <dbReference type="SMART" id="SM00635"/>
    </source>
</evidence>
<organism evidence="2">
    <name type="scientific">uncultured bacterium Contig203</name>
    <dbReference type="NCBI Taxonomy" id="1393530"/>
    <lineage>
        <taxon>Bacteria</taxon>
        <taxon>environmental samples</taxon>
    </lineage>
</organism>
<dbReference type="PANTHER" id="PTHR45661">
    <property type="entry name" value="SURFACE ANTIGEN"/>
    <property type="match status" value="1"/>
</dbReference>
<dbReference type="Pfam" id="PF13306">
    <property type="entry name" value="LRR_5"/>
    <property type="match status" value="3"/>
</dbReference>
<dbReference type="SUPFAM" id="SSF49373">
    <property type="entry name" value="Invasin/intimin cell-adhesion fragments"/>
    <property type="match status" value="2"/>
</dbReference>
<reference evidence="2" key="1">
    <citation type="journal article" date="2013" name="PLoS ONE">
        <title>Metagenomic insights into the carbohydrate-active enzymes carried by the microorganisms adhering to solid digesta in the rumen of cows.</title>
        <authorList>
            <person name="Wang L."/>
            <person name="Hatem A."/>
            <person name="Catalyurek U.V."/>
            <person name="Morrison M."/>
            <person name="Yu Z."/>
        </authorList>
    </citation>
    <scope>NUCLEOTIDE SEQUENCE</scope>
</reference>
<dbReference type="InterPro" id="IPR016047">
    <property type="entry name" value="M23ase_b-sheet_dom"/>
</dbReference>
<dbReference type="EMBL" id="KC246810">
    <property type="protein sequence ID" value="AHF24916.1"/>
    <property type="molecule type" value="Genomic_DNA"/>
</dbReference>
<dbReference type="SUPFAM" id="SSF52058">
    <property type="entry name" value="L domain-like"/>
    <property type="match status" value="1"/>
</dbReference>
<dbReference type="SMART" id="SM00635">
    <property type="entry name" value="BID_2"/>
    <property type="match status" value="2"/>
</dbReference>
<sequence>MDRSFVKKGDHVDAGDVIGYMGSSGNSTGTHLHLEGNWKGNAKTGYSDVKMNTCLFNRQSAYPANAYNMKSGAVLPTGNMSDALNYRLQYNENRAPEGALRIVYSYTSNYQIGKQWSLRGAAVSPYKISSAEVWIEDSNGSRVTSWSGNPNNYFFDLRHVSPAESFMQKVKTAGTYYYCIAVTDVNGKQLSVRERFTASSSNITEVDRTKKSPTNPYEIFEEIGQDNNGFYRFIGGNGYIKLYPYSEAQSLNNIAIATNKELNQLGENDLVEVLETVRNTNGEYWLKARIHSNESNNDYLVGYIKASNLSFLYKQVDGIKRTAVFPGSFLSSFFPFSGSKLMGPGFFSSSVTLVGKYQDMSGRIWYEIENGGGYADEDLLQQLTNMPPELLLSGTWAGSNSNRTGYPAGNLDQGNFGLRGTVKCSEPLKTVTARVINTATNTNVIAATVSTTAYSYDLTTYAGGVCINNDLVFSRLGNGSYRYEIEAVSSSGYRKIVHSSFFTIGSGSVPSTVLMSSLDINFGGYALNRDEYTLNQYNELSLGTTITVSADPYPANTSNKSLTWTTSNSNVVSLSQTSYGAGSLDCDILLKGVGTATVTATAQDGSGVKATFRVTINCNHSSVQWVCVQPPTESANGQEALKCNTCNAVLDTRILPATNAKIESIEFPDLPTVHPGGDWHFDYSEQEDWPILEVYSGQTGQIVPTIYPSYAKNKNLRYVSEHPEIASVDASGVVTAKMYGVVIVRVYAEDGSGVVGRLLVSSEYPPNEMVPDSDGNAEITANFIDDFYYSNEKSTVYAYFTPHVTGDYSIEAAGMHIRSGHICEYVSQSNYKFLNMTEDQSLAALVYLRKDVTYQIFIVADCQLAGTPVTVTARKKTLSVWPEALVPNGQPISVEISNPGQTVYFPILFGVEHLGKLLRYSSSGNMDTVGFLLDGRGKIQLIDDDSGDDLNFSINHRINNSMHTYYYGVRLFDSSATGSFSICLERTEDLTPKDLTIGESLVQYIENPGDCAVATFVADYSDTYVFYGGSNNMHAELFDENWTLLQSDDTGENYGVKFIYHLEEGQRYYIRWGFTNDYVGGTHLLLRHAVHIVQLHVQNVEMMLGETADLEEMHQYSIDPFETDVRGLHFSTAENNVISIDYNNNVVAEGNGIAAYTVTPEDDPGLARDVYVGVHSPIDFNISARMRPDGIIVMDVNCTGADDDYLSSQLGISFANENLTVINAKYRNSNGFSCELPVSSNSSSDVYCCETNLLPQGVPANGSTFTFYVRDAQINSLLGTEKTYTITNVSVGLSSPILSYMWISRGLTFTESFTVQYPNTLTGMMCGDNLTWRFENGTLTISGQGEMDNYTLEGGTPWQAYKDQIESIVVEPGVKTIGNRAFVEIMSLKNLSLPEGLTEIGMEAFLGDFYLNPITLPESLRRIGIASFSYCWKQNIINIPANVVMIEENAFYNSRISAFNVDPSNTHYTSVDGVLFSKDMTELIDFPYNKTGSIYNVPEGVVSISKGAFSGRRMTRIILPDSLRNLGMYAFSYCPYLTEITIPEGVTEIPVECFKGCSKLARVKLPDTLRSIEKSAFASCEQLEKIILPNMLITIDGRAFEDSTSFTAYVSNGSVAHTFVMENNIPFRIMVPRMKASFVLPSALDTIEPESFAGISARTIEIPGNVRYIRSRAFADCDNLICVIIHGNPEIADDAFEDVTGILMCGDENSSAEDYAADHSFSFAVYDP</sequence>
<accession>W0FJ77</accession>
<feature type="domain" description="BIG2" evidence="1">
    <location>
        <begin position="534"/>
        <end position="612"/>
    </location>
</feature>
<name>W0FJ77_9BACT</name>
<dbReference type="InterPro" id="IPR032675">
    <property type="entry name" value="LRR_dom_sf"/>
</dbReference>
<dbReference type="PANTHER" id="PTHR45661:SF3">
    <property type="entry name" value="IG-LIKE DOMAIN-CONTAINING PROTEIN"/>
    <property type="match status" value="1"/>
</dbReference>
<dbReference type="InterPro" id="IPR003343">
    <property type="entry name" value="Big_2"/>
</dbReference>
<dbReference type="SUPFAM" id="SSF51261">
    <property type="entry name" value="Duplicated hybrid motif"/>
    <property type="match status" value="1"/>
</dbReference>
<feature type="domain" description="BIG2" evidence="1">
    <location>
        <begin position="682"/>
        <end position="758"/>
    </location>
</feature>
<dbReference type="Pfam" id="PF02368">
    <property type="entry name" value="Big_2"/>
    <property type="match status" value="2"/>
</dbReference>
<proteinExistence type="predicted"/>
<evidence type="ECO:0000313" key="2">
    <source>
        <dbReference type="EMBL" id="AHF24916.1"/>
    </source>
</evidence>
<dbReference type="Gene3D" id="2.60.40.1080">
    <property type="match status" value="2"/>
</dbReference>
<dbReference type="InterPro" id="IPR053139">
    <property type="entry name" value="Surface_bspA-like"/>
</dbReference>
<dbReference type="InterPro" id="IPR011055">
    <property type="entry name" value="Dup_hybrid_motif"/>
</dbReference>
<dbReference type="CDD" id="cd12797">
    <property type="entry name" value="M23_peptidase"/>
    <property type="match status" value="1"/>
</dbReference>
<dbReference type="Gene3D" id="3.80.10.10">
    <property type="entry name" value="Ribonuclease Inhibitor"/>
    <property type="match status" value="2"/>
</dbReference>
<dbReference type="Gene3D" id="2.70.70.10">
    <property type="entry name" value="Glucose Permease (Domain IIA)"/>
    <property type="match status" value="1"/>
</dbReference>
<dbReference type="InterPro" id="IPR026906">
    <property type="entry name" value="LRR_5"/>
</dbReference>